<dbReference type="Gene3D" id="1.10.10.10">
    <property type="entry name" value="Winged helix-like DNA-binding domain superfamily/Winged helix DNA-binding domain"/>
    <property type="match status" value="1"/>
</dbReference>
<reference evidence="8 9" key="1">
    <citation type="submission" date="2015-11" db="EMBL/GenBank/DDBJ databases">
        <title>Whole-Genome Sequence of Candidatus Oderbacter manganicum from the National Park Lower Oder Valley, Germany.</title>
        <authorList>
            <person name="Braun B."/>
            <person name="Liere K."/>
            <person name="Szewzyk U."/>
        </authorList>
    </citation>
    <scope>NUCLEOTIDE SEQUENCE [LARGE SCALE GENOMIC DNA]</scope>
    <source>
        <strain evidence="8 9">OTSz_A_272</strain>
    </source>
</reference>
<keyword evidence="9" id="KW-1185">Reference proteome</keyword>
<dbReference type="GO" id="GO:0003677">
    <property type="term" value="F:DNA binding"/>
    <property type="evidence" value="ECO:0007669"/>
    <property type="project" value="UniProtKB-KW"/>
</dbReference>
<dbReference type="CDD" id="cd06171">
    <property type="entry name" value="Sigma70_r4"/>
    <property type="match status" value="1"/>
</dbReference>
<dbReference type="RefSeq" id="WP_066768483.1">
    <property type="nucleotide sequence ID" value="NZ_CP013244.1"/>
</dbReference>
<dbReference type="STRING" id="1759059.ATE48_05125"/>
<dbReference type="InterPro" id="IPR013249">
    <property type="entry name" value="RNA_pol_sigma70_r4_t2"/>
</dbReference>
<evidence type="ECO:0000256" key="4">
    <source>
        <dbReference type="ARBA" id="ARBA00023125"/>
    </source>
</evidence>
<name>A0A1B1AFK4_9PROT</name>
<evidence type="ECO:0000256" key="5">
    <source>
        <dbReference type="ARBA" id="ARBA00023163"/>
    </source>
</evidence>
<sequence>MADEAALKGLLLKGLAGDEAAHRTFLTEAAALLRAFFRSRLRGRNEDAEDLVQETLVALHTRRESYDPNYPLTAWLYAIARYRLIDFLRRAKHRAHASLDGVDVGEPDPDYQASDARRDVATLLDKLPEKQRTAIRMVKLEERSVKETADATGLTESDIKISIHRGLKTLMRLMGQEQPQETGK</sequence>
<dbReference type="EMBL" id="CP013244">
    <property type="protein sequence ID" value="ANP45338.1"/>
    <property type="molecule type" value="Genomic_DNA"/>
</dbReference>
<dbReference type="SUPFAM" id="SSF88946">
    <property type="entry name" value="Sigma2 domain of RNA polymerase sigma factors"/>
    <property type="match status" value="1"/>
</dbReference>
<dbReference type="InterPro" id="IPR013325">
    <property type="entry name" value="RNA_pol_sigma_r2"/>
</dbReference>
<evidence type="ECO:0000256" key="1">
    <source>
        <dbReference type="ARBA" id="ARBA00010641"/>
    </source>
</evidence>
<accession>A0A1B1AFK4</accession>
<dbReference type="KEGG" id="cbot:ATE48_05125"/>
<dbReference type="Pfam" id="PF08281">
    <property type="entry name" value="Sigma70_r4_2"/>
    <property type="match status" value="1"/>
</dbReference>
<dbReference type="Gene3D" id="1.10.1740.10">
    <property type="match status" value="1"/>
</dbReference>
<dbReference type="SUPFAM" id="SSF88659">
    <property type="entry name" value="Sigma3 and sigma4 domains of RNA polymerase sigma factors"/>
    <property type="match status" value="1"/>
</dbReference>
<comment type="similarity">
    <text evidence="1">Belongs to the sigma-70 factor family. ECF subfamily.</text>
</comment>
<organism evidence="8 9">
    <name type="scientific">Candidatus Viadribacter manganicus</name>
    <dbReference type="NCBI Taxonomy" id="1759059"/>
    <lineage>
        <taxon>Bacteria</taxon>
        <taxon>Pseudomonadati</taxon>
        <taxon>Pseudomonadota</taxon>
        <taxon>Alphaproteobacteria</taxon>
        <taxon>Hyphomonadales</taxon>
        <taxon>Hyphomonadaceae</taxon>
        <taxon>Candidatus Viadribacter</taxon>
    </lineage>
</organism>
<keyword evidence="3" id="KW-0731">Sigma factor</keyword>
<keyword evidence="5" id="KW-0804">Transcription</keyword>
<proteinExistence type="inferred from homology"/>
<dbReference type="NCBIfam" id="TIGR02937">
    <property type="entry name" value="sigma70-ECF"/>
    <property type="match status" value="1"/>
</dbReference>
<evidence type="ECO:0000259" key="6">
    <source>
        <dbReference type="Pfam" id="PF04542"/>
    </source>
</evidence>
<dbReference type="GO" id="GO:0016987">
    <property type="term" value="F:sigma factor activity"/>
    <property type="evidence" value="ECO:0007669"/>
    <property type="project" value="UniProtKB-KW"/>
</dbReference>
<dbReference type="Proteomes" id="UP000092498">
    <property type="component" value="Chromosome"/>
</dbReference>
<evidence type="ECO:0000256" key="3">
    <source>
        <dbReference type="ARBA" id="ARBA00023082"/>
    </source>
</evidence>
<dbReference type="PANTHER" id="PTHR43133:SF58">
    <property type="entry name" value="ECF RNA POLYMERASE SIGMA FACTOR SIGD"/>
    <property type="match status" value="1"/>
</dbReference>
<keyword evidence="4" id="KW-0238">DNA-binding</keyword>
<dbReference type="InterPro" id="IPR036388">
    <property type="entry name" value="WH-like_DNA-bd_sf"/>
</dbReference>
<dbReference type="GO" id="GO:0006352">
    <property type="term" value="P:DNA-templated transcription initiation"/>
    <property type="evidence" value="ECO:0007669"/>
    <property type="project" value="InterPro"/>
</dbReference>
<evidence type="ECO:0000313" key="9">
    <source>
        <dbReference type="Proteomes" id="UP000092498"/>
    </source>
</evidence>
<dbReference type="PANTHER" id="PTHR43133">
    <property type="entry name" value="RNA POLYMERASE ECF-TYPE SIGMA FACTO"/>
    <property type="match status" value="1"/>
</dbReference>
<dbReference type="InterPro" id="IPR007627">
    <property type="entry name" value="RNA_pol_sigma70_r2"/>
</dbReference>
<evidence type="ECO:0000256" key="2">
    <source>
        <dbReference type="ARBA" id="ARBA00023015"/>
    </source>
</evidence>
<evidence type="ECO:0000313" key="8">
    <source>
        <dbReference type="EMBL" id="ANP45338.1"/>
    </source>
</evidence>
<dbReference type="InterPro" id="IPR014284">
    <property type="entry name" value="RNA_pol_sigma-70_dom"/>
</dbReference>
<dbReference type="AlphaFoldDB" id="A0A1B1AFK4"/>
<evidence type="ECO:0000259" key="7">
    <source>
        <dbReference type="Pfam" id="PF08281"/>
    </source>
</evidence>
<dbReference type="InParanoid" id="A0A1B1AFK4"/>
<feature type="domain" description="RNA polymerase sigma-70 region 2" evidence="6">
    <location>
        <begin position="33"/>
        <end position="92"/>
    </location>
</feature>
<dbReference type="NCBIfam" id="NF009191">
    <property type="entry name" value="PRK12539.1"/>
    <property type="match status" value="1"/>
</dbReference>
<dbReference type="InterPro" id="IPR013324">
    <property type="entry name" value="RNA_pol_sigma_r3/r4-like"/>
</dbReference>
<gene>
    <name evidence="8" type="ORF">ATE48_05125</name>
</gene>
<protein>
    <recommendedName>
        <fullName evidence="10">RNA polymerase subunit sigma-70</fullName>
    </recommendedName>
</protein>
<dbReference type="InterPro" id="IPR039425">
    <property type="entry name" value="RNA_pol_sigma-70-like"/>
</dbReference>
<keyword evidence="2" id="KW-0805">Transcription regulation</keyword>
<feature type="domain" description="RNA polymerase sigma factor 70 region 4 type 2" evidence="7">
    <location>
        <begin position="118"/>
        <end position="170"/>
    </location>
</feature>
<evidence type="ECO:0008006" key="10">
    <source>
        <dbReference type="Google" id="ProtNLM"/>
    </source>
</evidence>
<dbReference type="Pfam" id="PF04542">
    <property type="entry name" value="Sigma70_r2"/>
    <property type="match status" value="1"/>
</dbReference>